<dbReference type="Pfam" id="PF14667">
    <property type="entry name" value="Polysacc_synt_C"/>
    <property type="match status" value="1"/>
</dbReference>
<dbReference type="InterPro" id="IPR014710">
    <property type="entry name" value="RmlC-like_jellyroll"/>
</dbReference>
<comment type="similarity">
    <text evidence="1">Belongs to the dTDP-4-dehydrorhamnose 3,5-epimerase family.</text>
</comment>
<accession>A0ABT4MAP1</accession>
<evidence type="ECO:0000313" key="4">
    <source>
        <dbReference type="Proteomes" id="UP001081071"/>
    </source>
</evidence>
<dbReference type="InterPro" id="IPR029303">
    <property type="entry name" value="CapF_C"/>
</dbReference>
<reference evidence="3" key="1">
    <citation type="submission" date="2022-12" db="EMBL/GenBank/DDBJ databases">
        <authorList>
            <person name="Krivoruchko A.V."/>
            <person name="Elkin A."/>
        </authorList>
    </citation>
    <scope>NUCLEOTIDE SEQUENCE</scope>
    <source>
        <strain evidence="3">IEGM 1391</strain>
    </source>
</reference>
<proteinExistence type="inferred from homology"/>
<evidence type="ECO:0000313" key="3">
    <source>
        <dbReference type="EMBL" id="MCZ4518036.1"/>
    </source>
</evidence>
<dbReference type="SUPFAM" id="SSF51182">
    <property type="entry name" value="RmlC-like cupins"/>
    <property type="match status" value="1"/>
</dbReference>
<dbReference type="RefSeq" id="WP_269602723.1">
    <property type="nucleotide sequence ID" value="NZ_JAPWIJ010000002.1"/>
</dbReference>
<evidence type="ECO:0000256" key="1">
    <source>
        <dbReference type="ARBA" id="ARBA00010154"/>
    </source>
</evidence>
<dbReference type="PANTHER" id="PTHR21047">
    <property type="entry name" value="DTDP-6-DEOXY-D-GLUCOSE-3,5 EPIMERASE"/>
    <property type="match status" value="1"/>
</dbReference>
<dbReference type="Gene3D" id="2.60.120.10">
    <property type="entry name" value="Jelly Rolls"/>
    <property type="match status" value="1"/>
</dbReference>
<dbReference type="InterPro" id="IPR011051">
    <property type="entry name" value="RmlC_Cupin_sf"/>
</dbReference>
<gene>
    <name evidence="3" type="ORF">O4220_05855</name>
</gene>
<dbReference type="InterPro" id="IPR000888">
    <property type="entry name" value="RmlC-like"/>
</dbReference>
<comment type="caution">
    <text evidence="3">The sequence shown here is derived from an EMBL/GenBank/DDBJ whole genome shotgun (WGS) entry which is preliminary data.</text>
</comment>
<feature type="domain" description="Capsular polysaccharide assembling protein CapF C-terminal" evidence="2">
    <location>
        <begin position="38"/>
        <end position="158"/>
    </location>
</feature>
<keyword evidence="4" id="KW-1185">Reference proteome</keyword>
<organism evidence="3 4">
    <name type="scientific">Rhodococcus ruber</name>
    <dbReference type="NCBI Taxonomy" id="1830"/>
    <lineage>
        <taxon>Bacteria</taxon>
        <taxon>Bacillati</taxon>
        <taxon>Actinomycetota</taxon>
        <taxon>Actinomycetes</taxon>
        <taxon>Mycobacteriales</taxon>
        <taxon>Nocardiaceae</taxon>
        <taxon>Rhodococcus</taxon>
    </lineage>
</organism>
<dbReference type="EMBL" id="JAPWIJ010000002">
    <property type="protein sequence ID" value="MCZ4518036.1"/>
    <property type="molecule type" value="Genomic_DNA"/>
</dbReference>
<name>A0ABT4MAP1_9NOCA</name>
<sequence length="175" mass="20125">MGAKVINAKQDEQTVDDDGNLILTLPHLVKMRSCGSIVDERGSLCEMFNPDWEWSAKPLTYSYFFTIRPRMVKGWGVHYSHEDRLFLLSGEVQLVMFDCREDSPTAQKVFEVFLHERNRMIINIPEGVYHAIRNIGLVDAVIVNFPTELYTPDNPDQFKASLDAKDIPYSFSSIY</sequence>
<dbReference type="PANTHER" id="PTHR21047:SF2">
    <property type="entry name" value="THYMIDINE DIPHOSPHO-4-KETO-RHAMNOSE 3,5-EPIMERASE"/>
    <property type="match status" value="1"/>
</dbReference>
<dbReference type="Proteomes" id="UP001081071">
    <property type="component" value="Unassembled WGS sequence"/>
</dbReference>
<evidence type="ECO:0000259" key="2">
    <source>
        <dbReference type="Pfam" id="PF14667"/>
    </source>
</evidence>
<protein>
    <submittedName>
        <fullName evidence="3">dTDP-4-dehydrorhamnose 3,5-epimerase family protein</fullName>
    </submittedName>
</protein>